<organism evidence="2">
    <name type="scientific">Nicotiana tabacum</name>
    <name type="common">Common tobacco</name>
    <dbReference type="NCBI Taxonomy" id="4097"/>
    <lineage>
        <taxon>Eukaryota</taxon>
        <taxon>Viridiplantae</taxon>
        <taxon>Streptophyta</taxon>
        <taxon>Embryophyta</taxon>
        <taxon>Tracheophyta</taxon>
        <taxon>Spermatophyta</taxon>
        <taxon>Magnoliopsida</taxon>
        <taxon>eudicotyledons</taxon>
        <taxon>Gunneridae</taxon>
        <taxon>Pentapetalae</taxon>
        <taxon>asterids</taxon>
        <taxon>lamiids</taxon>
        <taxon>Solanales</taxon>
        <taxon>Solanaceae</taxon>
        <taxon>Nicotianoideae</taxon>
        <taxon>Nicotianeae</taxon>
        <taxon>Nicotiana</taxon>
    </lineage>
</organism>
<dbReference type="PaxDb" id="4097-A0A1S4D162"/>
<evidence type="ECO:0000259" key="1">
    <source>
        <dbReference type="Pfam" id="PF25041"/>
    </source>
</evidence>
<name>A0A1S4D162_TOBAC</name>
<reference evidence="2" key="1">
    <citation type="submission" date="2025-08" db="UniProtKB">
        <authorList>
            <consortium name="RefSeq"/>
        </authorList>
    </citation>
    <scope>IDENTIFICATION</scope>
</reference>
<dbReference type="RefSeq" id="XP_016507058.1">
    <property type="nucleotide sequence ID" value="XM_016651572.1"/>
</dbReference>
<accession>A0A1S4D162</accession>
<dbReference type="STRING" id="4097.A0A1S4D162"/>
<protein>
    <submittedName>
        <fullName evidence="2">E3 UFM1-protein ligase 1 homolog</fullName>
    </submittedName>
</protein>
<dbReference type="InterPro" id="IPR018611">
    <property type="entry name" value="Ufl1"/>
</dbReference>
<proteinExistence type="predicted"/>
<feature type="domain" description="E3 UFM1-protein ligase-like C-terminal" evidence="1">
    <location>
        <begin position="23"/>
        <end position="136"/>
    </location>
</feature>
<sequence>MSALREVAEESGLTLKKLDKKLERTLLHSYRKDLTSQVSAEMDPVSLLPQVISLLYAQVHGKALQAPGRAISAAVARLKDKLDDSAFKTLVEYQSGTVSLLALMSAATGNEEDCSFDRILTKRELLEELMPALKGLVLSTSQSQT</sequence>
<dbReference type="PANTHER" id="PTHR31057:SF0">
    <property type="entry name" value="E3 UFM1-PROTEIN LIGASE 1"/>
    <property type="match status" value="1"/>
</dbReference>
<dbReference type="AlphaFoldDB" id="A0A1S4D162"/>
<dbReference type="OrthoDB" id="10258297at2759"/>
<gene>
    <name evidence="2" type="primary">LOC107824758</name>
</gene>
<evidence type="ECO:0000313" key="2">
    <source>
        <dbReference type="RefSeq" id="XP_016507058.1"/>
    </source>
</evidence>
<dbReference type="InterPro" id="IPR056761">
    <property type="entry name" value="Ufl1-like_C"/>
</dbReference>
<dbReference type="KEGG" id="nta:107824758"/>
<dbReference type="Pfam" id="PF25041">
    <property type="entry name" value="UFL1_C"/>
    <property type="match status" value="1"/>
</dbReference>
<dbReference type="GO" id="GO:0061666">
    <property type="term" value="F:UFM1 ligase activity"/>
    <property type="evidence" value="ECO:0007669"/>
    <property type="project" value="InterPro"/>
</dbReference>
<dbReference type="GO" id="GO:0071569">
    <property type="term" value="P:protein ufmylation"/>
    <property type="evidence" value="ECO:0007669"/>
    <property type="project" value="InterPro"/>
</dbReference>
<keyword evidence="2" id="KW-0436">Ligase</keyword>
<dbReference type="GO" id="GO:0016874">
    <property type="term" value="F:ligase activity"/>
    <property type="evidence" value="ECO:0007669"/>
    <property type="project" value="UniProtKB-KW"/>
</dbReference>
<dbReference type="PANTHER" id="PTHR31057">
    <property type="entry name" value="E3 UFM1-PROTEIN LIGASE 1"/>
    <property type="match status" value="1"/>
</dbReference>